<evidence type="ECO:0000313" key="3">
    <source>
        <dbReference type="EMBL" id="CAL1141869.1"/>
    </source>
</evidence>
<feature type="compositionally biased region" description="Basic residues" evidence="1">
    <location>
        <begin position="828"/>
        <end position="837"/>
    </location>
</feature>
<feature type="region of interest" description="Disordered" evidence="1">
    <location>
        <begin position="243"/>
        <end position="296"/>
    </location>
</feature>
<feature type="region of interest" description="Disordered" evidence="1">
    <location>
        <begin position="904"/>
        <end position="945"/>
    </location>
</feature>
<feature type="region of interest" description="Disordered" evidence="1">
    <location>
        <begin position="119"/>
        <end position="155"/>
    </location>
</feature>
<feature type="region of interest" description="Disordered" evidence="1">
    <location>
        <begin position="178"/>
        <end position="209"/>
    </location>
</feature>
<comment type="caution">
    <text evidence="2">The sequence shown here is derived from an EMBL/GenBank/DDBJ whole genome shotgun (WGS) entry which is preliminary data.</text>
</comment>
<evidence type="ECO:0000313" key="2">
    <source>
        <dbReference type="EMBL" id="CAI3988494.1"/>
    </source>
</evidence>
<organism evidence="2">
    <name type="scientific">Cladocopium goreaui</name>
    <dbReference type="NCBI Taxonomy" id="2562237"/>
    <lineage>
        <taxon>Eukaryota</taxon>
        <taxon>Sar</taxon>
        <taxon>Alveolata</taxon>
        <taxon>Dinophyceae</taxon>
        <taxon>Suessiales</taxon>
        <taxon>Symbiodiniaceae</taxon>
        <taxon>Cladocopium</taxon>
    </lineage>
</organism>
<name>A0A9P1CBB8_9DINO</name>
<sequence length="974" mass="110099">MENAHDRNRRLSKQLEFWDNRIEQRKSKLDTEKSKLRKEFGRNWEQKLGRALMEQDQPDAQDVESIQSLEPEEEMPAPDFDLDMMRQNEEMEDFINNRKGHVIAKKYSRQIRSTIFRRRAEAEQAEQTEALQDSPQRKPLAAFPEVEEERGSTSAGLLQLSLEGESLLAPQQHLIRAHSRTSLTSDSEDTSESESSFGEEDVDLGPFRQSHRKGILETGAEDYMMSQFGDQPGESFLEGINRLRPSARHYTRGTRREGPEKKKRSKRRVSIQSFVDQLSEDNTGPNSRRPSTAMEVGHARRLSVGGDAGLEIYNSRISRASIESRPFSEGDRGEIHDIVREAMEVERKEDIDVNEWLQKVLKQKRRRSEKNKAGKLKGNVIDGSDVHIETVRLLRRAAQMAKKTQVSPGDLSTANLLQAHHMDGLSISGPGNAQHVQFTSKAEALLRQLVGQDEETWEQTLAKRAATARARYAATKAQLLALDTMESPVRSASKKEALKRYRARTASPARSMSDLARSPSQSRSKIGRDLNGDAMNRAATEAAAGSRLDAHKEITRLKVMSLHHSAARRRMMQATLSSDEEDEAGGKSILELAEASRKMQDFRGPSERVISQVLSNVSNMMSGPTAFFEEEAQDEKVAEVAAKWLGERSDTQPSLMVDASEAQATAAPISHSAFRPFRSRSKAPRKIRPPRRTSSVAGNSTSSSSDSEGFRSSRSTSRREGSAHSQRGENDHFRNVSYFIDLMNENDHRKRSKKQSKRRRKARERQKKQATRADFRWNSHMWRLMELQLDNPRPIAHKVRAAHSIATHTGSDEDKASHSPRFLQARTPQRRRGRTPRKRIDEGRTDTQLRQVEHPGETHAMIGKEKQADSDAALDLSPKSVQIKLEEGGWTRLPAISRRLSDARRASASSESTSLQSPWWGRNGQRPQRFGASRARVDVSTSEADRDRLRVQQWAEVGALAMGLPQKWSYQARA</sequence>
<dbReference type="AlphaFoldDB" id="A0A9P1CBB8"/>
<feature type="region of interest" description="Disordered" evidence="1">
    <location>
        <begin position="491"/>
        <end position="532"/>
    </location>
</feature>
<reference evidence="3" key="2">
    <citation type="submission" date="2024-04" db="EMBL/GenBank/DDBJ databases">
        <authorList>
            <person name="Chen Y."/>
            <person name="Shah S."/>
            <person name="Dougan E. K."/>
            <person name="Thang M."/>
            <person name="Chan C."/>
        </authorList>
    </citation>
    <scope>NUCLEOTIDE SEQUENCE [LARGE SCALE GENOMIC DNA]</scope>
</reference>
<proteinExistence type="predicted"/>
<feature type="compositionally biased region" description="Basic and acidic residues" evidence="1">
    <location>
        <begin position="717"/>
        <end position="734"/>
    </location>
</feature>
<dbReference type="Proteomes" id="UP001152797">
    <property type="component" value="Unassembled WGS sequence"/>
</dbReference>
<evidence type="ECO:0000313" key="4">
    <source>
        <dbReference type="Proteomes" id="UP001152797"/>
    </source>
</evidence>
<feature type="region of interest" description="Disordered" evidence="1">
    <location>
        <begin position="52"/>
        <end position="79"/>
    </location>
</feature>
<feature type="compositionally biased region" description="Acidic residues" evidence="1">
    <location>
        <begin position="70"/>
        <end position="79"/>
    </location>
</feature>
<feature type="region of interest" description="Disordered" evidence="1">
    <location>
        <begin position="808"/>
        <end position="872"/>
    </location>
</feature>
<dbReference type="EMBL" id="CAMXCT030001271">
    <property type="protein sequence ID" value="CAL4775806.1"/>
    <property type="molecule type" value="Genomic_DNA"/>
</dbReference>
<gene>
    <name evidence="2" type="ORF">C1SCF055_LOCUS15657</name>
</gene>
<feature type="compositionally biased region" description="Basic residues" evidence="1">
    <location>
        <begin position="749"/>
        <end position="770"/>
    </location>
</feature>
<feature type="compositionally biased region" description="Basic residues" evidence="1">
    <location>
        <begin position="677"/>
        <end position="691"/>
    </location>
</feature>
<dbReference type="EMBL" id="CAMXCT010001271">
    <property type="protein sequence ID" value="CAI3988494.1"/>
    <property type="molecule type" value="Genomic_DNA"/>
</dbReference>
<feature type="compositionally biased region" description="Low complexity" evidence="1">
    <location>
        <begin position="692"/>
        <end position="715"/>
    </location>
</feature>
<feature type="compositionally biased region" description="Polar residues" evidence="1">
    <location>
        <begin position="270"/>
        <end position="290"/>
    </location>
</feature>
<feature type="compositionally biased region" description="Acidic residues" evidence="1">
    <location>
        <begin position="186"/>
        <end position="203"/>
    </location>
</feature>
<feature type="compositionally biased region" description="Basic and acidic residues" evidence="1">
    <location>
        <begin position="838"/>
        <end position="869"/>
    </location>
</feature>
<accession>A0A9P1CBB8</accession>
<dbReference type="OrthoDB" id="10689651at2759"/>
<evidence type="ECO:0000256" key="1">
    <source>
        <dbReference type="SAM" id="MobiDB-lite"/>
    </source>
</evidence>
<feature type="region of interest" description="Disordered" evidence="1">
    <location>
        <begin position="668"/>
        <end position="774"/>
    </location>
</feature>
<dbReference type="EMBL" id="CAMXCT020001271">
    <property type="protein sequence ID" value="CAL1141869.1"/>
    <property type="molecule type" value="Genomic_DNA"/>
</dbReference>
<reference evidence="2" key="1">
    <citation type="submission" date="2022-10" db="EMBL/GenBank/DDBJ databases">
        <authorList>
            <person name="Chen Y."/>
            <person name="Dougan E. K."/>
            <person name="Chan C."/>
            <person name="Rhodes N."/>
            <person name="Thang M."/>
        </authorList>
    </citation>
    <scope>NUCLEOTIDE SEQUENCE</scope>
</reference>
<protein>
    <submittedName>
        <fullName evidence="2">Uncharacterized protein</fullName>
    </submittedName>
</protein>
<keyword evidence="4" id="KW-1185">Reference proteome</keyword>
<feature type="compositionally biased region" description="Low complexity" evidence="1">
    <location>
        <begin position="906"/>
        <end position="917"/>
    </location>
</feature>